<keyword evidence="2" id="KW-0732">Signal</keyword>
<gene>
    <name evidence="3" type="ORF">SGCZBJ_08015</name>
</gene>
<dbReference type="InterPro" id="IPR019897">
    <property type="entry name" value="RidA_CS"/>
</dbReference>
<dbReference type="Pfam" id="PF01042">
    <property type="entry name" value="Ribonuc_L-PSP"/>
    <property type="match status" value="1"/>
</dbReference>
<evidence type="ECO:0000313" key="3">
    <source>
        <dbReference type="EMBL" id="PLR27332.1"/>
    </source>
</evidence>
<evidence type="ECO:0000313" key="4">
    <source>
        <dbReference type="Proteomes" id="UP000234479"/>
    </source>
</evidence>
<feature type="chain" id="PRO_5015008408" description="RidA family protein" evidence="2">
    <location>
        <begin position="23"/>
        <end position="158"/>
    </location>
</feature>
<accession>A0A2N5DMN5</accession>
<dbReference type="EMBL" id="PJRS01000016">
    <property type="protein sequence ID" value="PLR27332.1"/>
    <property type="molecule type" value="Genomic_DNA"/>
</dbReference>
<name>A0A2N5DMN5_9CAUL</name>
<dbReference type="PANTHER" id="PTHR11803:SF59">
    <property type="entry name" value="ENDORIBONUCLEASE"/>
    <property type="match status" value="1"/>
</dbReference>
<comment type="similarity">
    <text evidence="1">Belongs to the RutC family.</text>
</comment>
<keyword evidence="4" id="KW-1185">Reference proteome</keyword>
<evidence type="ECO:0008006" key="5">
    <source>
        <dbReference type="Google" id="ProtNLM"/>
    </source>
</evidence>
<dbReference type="SUPFAM" id="SSF55298">
    <property type="entry name" value="YjgF-like"/>
    <property type="match status" value="1"/>
</dbReference>
<dbReference type="PANTHER" id="PTHR11803">
    <property type="entry name" value="2-IMINOBUTANOATE/2-IMINOPROPANOATE DEAMINASE RIDA"/>
    <property type="match status" value="1"/>
</dbReference>
<reference evidence="3 4" key="1">
    <citation type="submission" date="2017-12" db="EMBL/GenBank/DDBJ databases">
        <title>The genome sequence of Caulobacter sp. 410.</title>
        <authorList>
            <person name="Gao J."/>
            <person name="Mao X."/>
            <person name="Sun J."/>
        </authorList>
    </citation>
    <scope>NUCLEOTIDE SEQUENCE [LARGE SCALE GENOMIC DNA]</scope>
    <source>
        <strain evidence="3 4">410</strain>
    </source>
</reference>
<protein>
    <recommendedName>
        <fullName evidence="5">RidA family protein</fullName>
    </recommendedName>
</protein>
<dbReference type="GO" id="GO:0005829">
    <property type="term" value="C:cytosol"/>
    <property type="evidence" value="ECO:0007669"/>
    <property type="project" value="TreeGrafter"/>
</dbReference>
<dbReference type="GO" id="GO:0019239">
    <property type="term" value="F:deaminase activity"/>
    <property type="evidence" value="ECO:0007669"/>
    <property type="project" value="TreeGrafter"/>
</dbReference>
<dbReference type="AlphaFoldDB" id="A0A2N5DMN5"/>
<dbReference type="InterPro" id="IPR006175">
    <property type="entry name" value="YjgF/YER057c/UK114"/>
</dbReference>
<dbReference type="InterPro" id="IPR035959">
    <property type="entry name" value="RutC-like_sf"/>
</dbReference>
<dbReference type="Gene3D" id="3.30.1330.40">
    <property type="entry name" value="RutC-like"/>
    <property type="match status" value="1"/>
</dbReference>
<dbReference type="OrthoDB" id="9803101at2"/>
<dbReference type="RefSeq" id="WP_101717497.1">
    <property type="nucleotide sequence ID" value="NZ_PJRS01000016.1"/>
</dbReference>
<comment type="caution">
    <text evidence="3">The sequence shown here is derived from an EMBL/GenBank/DDBJ whole genome shotgun (WGS) entry which is preliminary data.</text>
</comment>
<dbReference type="PROSITE" id="PS01094">
    <property type="entry name" value="UPF0076"/>
    <property type="match status" value="1"/>
</dbReference>
<proteinExistence type="inferred from homology"/>
<dbReference type="Proteomes" id="UP000234479">
    <property type="component" value="Unassembled WGS sequence"/>
</dbReference>
<sequence length="158" mass="16005">MIRKLAFALVLTAVFAAGSASAAEIRRAPSSGAIAITPSVAVPAGTELVFLSGALPTIADRAKPGTTEEQTRSVLAKLEAALKAEGLGHGDVVKATVFLVGDPAKGGEIDFAGLNKAWAEAFGTTAQPNKPARSTVKVAGLVLPGALVEIEFVAAKTR</sequence>
<organism evidence="3 4">
    <name type="scientific">Caulobacter zeae</name>
    <dbReference type="NCBI Taxonomy" id="2055137"/>
    <lineage>
        <taxon>Bacteria</taxon>
        <taxon>Pseudomonadati</taxon>
        <taxon>Pseudomonadota</taxon>
        <taxon>Alphaproteobacteria</taxon>
        <taxon>Caulobacterales</taxon>
        <taxon>Caulobacteraceae</taxon>
        <taxon>Caulobacter</taxon>
    </lineage>
</organism>
<evidence type="ECO:0000256" key="1">
    <source>
        <dbReference type="ARBA" id="ARBA00010552"/>
    </source>
</evidence>
<feature type="signal peptide" evidence="2">
    <location>
        <begin position="1"/>
        <end position="22"/>
    </location>
</feature>
<evidence type="ECO:0000256" key="2">
    <source>
        <dbReference type="SAM" id="SignalP"/>
    </source>
</evidence>